<evidence type="ECO:0000256" key="2">
    <source>
        <dbReference type="SAM" id="MobiDB-lite"/>
    </source>
</evidence>
<dbReference type="Proteomes" id="UP000270296">
    <property type="component" value="Unassembled WGS sequence"/>
</dbReference>
<protein>
    <submittedName>
        <fullName evidence="5">SIS domain-containing protein</fullName>
    </submittedName>
</protein>
<dbReference type="Pfam" id="PF03096">
    <property type="entry name" value="Ndr"/>
    <property type="match status" value="1"/>
</dbReference>
<evidence type="ECO:0000313" key="5">
    <source>
        <dbReference type="WBParaSite" id="SBAD_0000878301-mRNA-1"/>
    </source>
</evidence>
<accession>A0A183IXX5</accession>
<evidence type="ECO:0000313" key="3">
    <source>
        <dbReference type="EMBL" id="VDP17335.1"/>
    </source>
</evidence>
<sequence length="227" mass="25349">MLKLTGEDIKIEELQKTKLSTPTAFQIAYENRCFGIVLIHCTSTTAGVMEYIKDKMMNRKLSSVGLSQRVYDYLIFHKFGSGQDENDKKVESFIDRLKEHMNPYNLSLYMESFMRRTDLSVVLAGQIKVDALLVVGSKASHIHTVYTMHQAMSKRNTTLLVVDGIGDVLTEAPKKLARAFILFCKGCGVLSGVSIPGMELQRTLSSSMEDADKPRKMSLTKPLSQGA</sequence>
<keyword evidence="4" id="KW-1185">Reference proteome</keyword>
<comment type="similarity">
    <text evidence="1">Belongs to the NDRG family.</text>
</comment>
<dbReference type="EMBL" id="UZAM01011627">
    <property type="protein sequence ID" value="VDP17335.1"/>
    <property type="molecule type" value="Genomic_DNA"/>
</dbReference>
<proteinExistence type="inferred from homology"/>
<dbReference type="PANTHER" id="PTHR11034">
    <property type="entry name" value="N-MYC DOWNSTREAM REGULATED"/>
    <property type="match status" value="1"/>
</dbReference>
<feature type="region of interest" description="Disordered" evidence="2">
    <location>
        <begin position="205"/>
        <end position="227"/>
    </location>
</feature>
<evidence type="ECO:0000313" key="4">
    <source>
        <dbReference type="Proteomes" id="UP000270296"/>
    </source>
</evidence>
<dbReference type="Gene3D" id="3.40.50.1820">
    <property type="entry name" value="alpha/beta hydrolase"/>
    <property type="match status" value="1"/>
</dbReference>
<reference evidence="5" key="1">
    <citation type="submission" date="2016-06" db="UniProtKB">
        <authorList>
            <consortium name="WormBaseParasite"/>
        </authorList>
    </citation>
    <scope>IDENTIFICATION</scope>
</reference>
<name>A0A183IXX5_9BILA</name>
<dbReference type="OrthoDB" id="191979at2759"/>
<gene>
    <name evidence="3" type="ORF">SBAD_LOCUS8472</name>
</gene>
<evidence type="ECO:0000256" key="1">
    <source>
        <dbReference type="ARBA" id="ARBA00005598"/>
    </source>
</evidence>
<reference evidence="3 4" key="2">
    <citation type="submission" date="2018-11" db="EMBL/GenBank/DDBJ databases">
        <authorList>
            <consortium name="Pathogen Informatics"/>
        </authorList>
    </citation>
    <scope>NUCLEOTIDE SEQUENCE [LARGE SCALE GENOMIC DNA]</scope>
</reference>
<dbReference type="InterPro" id="IPR004142">
    <property type="entry name" value="NDRG"/>
</dbReference>
<dbReference type="AlphaFoldDB" id="A0A183IXX5"/>
<dbReference type="WBParaSite" id="SBAD_0000878301-mRNA-1">
    <property type="protein sequence ID" value="SBAD_0000878301-mRNA-1"/>
    <property type="gene ID" value="SBAD_0000878301"/>
</dbReference>
<organism evidence="5">
    <name type="scientific">Soboliphyme baturini</name>
    <dbReference type="NCBI Taxonomy" id="241478"/>
    <lineage>
        <taxon>Eukaryota</taxon>
        <taxon>Metazoa</taxon>
        <taxon>Ecdysozoa</taxon>
        <taxon>Nematoda</taxon>
        <taxon>Enoplea</taxon>
        <taxon>Dorylaimia</taxon>
        <taxon>Dioctophymatida</taxon>
        <taxon>Dioctophymatoidea</taxon>
        <taxon>Soboliphymatidae</taxon>
        <taxon>Soboliphyme</taxon>
    </lineage>
</organism>
<dbReference type="InterPro" id="IPR029058">
    <property type="entry name" value="AB_hydrolase_fold"/>
</dbReference>